<evidence type="ECO:0000313" key="9">
    <source>
        <dbReference type="Proteomes" id="UP000473325"/>
    </source>
</evidence>
<dbReference type="GO" id="GO:0016706">
    <property type="term" value="F:2-oxoglutarate-dependent dioxygenase activity"/>
    <property type="evidence" value="ECO:0007669"/>
    <property type="project" value="TreeGrafter"/>
</dbReference>
<dbReference type="Gene3D" id="3.60.130.10">
    <property type="entry name" value="Clavaminate synthase-like"/>
    <property type="match status" value="1"/>
</dbReference>
<comment type="cofactor">
    <cofactor evidence="1">
        <name>Fe(2+)</name>
        <dbReference type="ChEBI" id="CHEBI:29033"/>
    </cofactor>
</comment>
<evidence type="ECO:0000256" key="1">
    <source>
        <dbReference type="ARBA" id="ARBA00001954"/>
    </source>
</evidence>
<dbReference type="EMBL" id="WUEK01000001">
    <property type="protein sequence ID" value="MXG88307.1"/>
    <property type="molecule type" value="Genomic_DNA"/>
</dbReference>
<dbReference type="InterPro" id="IPR003819">
    <property type="entry name" value="TauD/TfdA-like"/>
</dbReference>
<dbReference type="SUPFAM" id="SSF51197">
    <property type="entry name" value="Clavaminate synthase-like"/>
    <property type="match status" value="1"/>
</dbReference>
<name>A0A6L7ELV3_9ACTN</name>
<protein>
    <submittedName>
        <fullName evidence="8">Taurine catabolism dioxygenase</fullName>
    </submittedName>
</protein>
<dbReference type="Proteomes" id="UP000473325">
    <property type="component" value="Unassembled WGS sequence"/>
</dbReference>
<evidence type="ECO:0000259" key="7">
    <source>
        <dbReference type="Pfam" id="PF02668"/>
    </source>
</evidence>
<proteinExistence type="inferred from homology"/>
<keyword evidence="9" id="KW-1185">Reference proteome</keyword>
<evidence type="ECO:0000256" key="5">
    <source>
        <dbReference type="ARBA" id="ARBA00023002"/>
    </source>
</evidence>
<evidence type="ECO:0000256" key="3">
    <source>
        <dbReference type="ARBA" id="ARBA00022723"/>
    </source>
</evidence>
<dbReference type="AlphaFoldDB" id="A0A6L7ELV3"/>
<dbReference type="GO" id="GO:0046872">
    <property type="term" value="F:metal ion binding"/>
    <property type="evidence" value="ECO:0007669"/>
    <property type="project" value="UniProtKB-KW"/>
</dbReference>
<reference evidence="8 9" key="1">
    <citation type="submission" date="2019-12" db="EMBL/GenBank/DDBJ databases">
        <authorList>
            <person name="Kun Z."/>
        </authorList>
    </citation>
    <scope>NUCLEOTIDE SEQUENCE [LARGE SCALE GENOMIC DNA]</scope>
    <source>
        <strain evidence="8 9">YIM 123512</strain>
    </source>
</reference>
<dbReference type="Pfam" id="PF02668">
    <property type="entry name" value="TauD"/>
    <property type="match status" value="1"/>
</dbReference>
<evidence type="ECO:0000313" key="8">
    <source>
        <dbReference type="EMBL" id="MXG88307.1"/>
    </source>
</evidence>
<keyword evidence="6" id="KW-0408">Iron</keyword>
<evidence type="ECO:0000256" key="6">
    <source>
        <dbReference type="ARBA" id="ARBA00023004"/>
    </source>
</evidence>
<organism evidence="8 9">
    <name type="scientific">Nocardioides flavescens</name>
    <dbReference type="NCBI Taxonomy" id="2691959"/>
    <lineage>
        <taxon>Bacteria</taxon>
        <taxon>Bacillati</taxon>
        <taxon>Actinomycetota</taxon>
        <taxon>Actinomycetes</taxon>
        <taxon>Propionibacteriales</taxon>
        <taxon>Nocardioidaceae</taxon>
        <taxon>Nocardioides</taxon>
    </lineage>
</organism>
<dbReference type="GO" id="GO:0005737">
    <property type="term" value="C:cytoplasm"/>
    <property type="evidence" value="ECO:0007669"/>
    <property type="project" value="TreeGrafter"/>
</dbReference>
<accession>A0A6L7ELV3</accession>
<sequence>MTIHLERPTHQRAELAVTRIGGRIGAVVEGVRVGGDLAPETVAAVRAALLEHKVLFFRDQHHVTDDDHIDFADLFGETTKAHPTVNTGSAKVLSVAANRGMAANSWHTDVTFVDRVPAMSTLRAVTIPAYGGNTVWANTAVAYEQLPPSLKALVDDLWAVHSNDYDYAMATENDAEKDDDNLQFKRDEFASTVYETQHPVVRVHPETGERTLLLGHFVKKFVGLNSSESTAIYQLLQNRVTKLENTVRWQWREGDVALWDNRATQHYAVADFGTQPREVRRVTVAGDVPRSIGGRSSVVLQGDATEFSTVASLVS</sequence>
<dbReference type="InterPro" id="IPR051323">
    <property type="entry name" value="AtsK-like"/>
</dbReference>
<gene>
    <name evidence="8" type="ORF">GRQ65_01930</name>
</gene>
<evidence type="ECO:0000256" key="2">
    <source>
        <dbReference type="ARBA" id="ARBA00005896"/>
    </source>
</evidence>
<keyword evidence="3" id="KW-0479">Metal-binding</keyword>
<dbReference type="InterPro" id="IPR042098">
    <property type="entry name" value="TauD-like_sf"/>
</dbReference>
<keyword evidence="4 8" id="KW-0223">Dioxygenase</keyword>
<evidence type="ECO:0000256" key="4">
    <source>
        <dbReference type="ARBA" id="ARBA00022964"/>
    </source>
</evidence>
<dbReference type="PANTHER" id="PTHR30468">
    <property type="entry name" value="ALPHA-KETOGLUTARATE-DEPENDENT SULFONATE DIOXYGENASE"/>
    <property type="match status" value="1"/>
</dbReference>
<dbReference type="RefSeq" id="WP_160874564.1">
    <property type="nucleotide sequence ID" value="NZ_WUEK01000001.1"/>
</dbReference>
<comment type="caution">
    <text evidence="8">The sequence shown here is derived from an EMBL/GenBank/DDBJ whole genome shotgun (WGS) entry which is preliminary data.</text>
</comment>
<feature type="domain" description="TauD/TfdA-like" evidence="7">
    <location>
        <begin position="23"/>
        <end position="283"/>
    </location>
</feature>
<dbReference type="PANTHER" id="PTHR30468:SF5">
    <property type="entry name" value="ALPHA-KETOGLUTARATE-DEPENDENT SULFATE ESTER DIOXYGENASE"/>
    <property type="match status" value="1"/>
</dbReference>
<comment type="similarity">
    <text evidence="2">Belongs to the TfdA dioxygenase family.</text>
</comment>
<keyword evidence="5" id="KW-0560">Oxidoreductase</keyword>